<protein>
    <submittedName>
        <fullName evidence="3">Poly-gamma-glutamate synthesis protein (Capsule biosynthesis protein)</fullName>
    </submittedName>
</protein>
<reference evidence="3" key="1">
    <citation type="submission" date="2023-07" db="EMBL/GenBank/DDBJ databases">
        <title>Genomic Encyclopedia of Type Strains, Phase IV (KMG-IV): sequencing the most valuable type-strain genomes for metagenomic binning, comparative biology and taxonomic classification.</title>
        <authorList>
            <person name="Goeker M."/>
        </authorList>
    </citation>
    <scope>NUCLEOTIDE SEQUENCE</scope>
    <source>
        <strain evidence="3">DSM 24202</strain>
    </source>
</reference>
<dbReference type="Pfam" id="PF09587">
    <property type="entry name" value="PGA_cap"/>
    <property type="match status" value="1"/>
</dbReference>
<feature type="domain" description="Capsule synthesis protein CapA" evidence="2">
    <location>
        <begin position="48"/>
        <end position="307"/>
    </location>
</feature>
<dbReference type="SMART" id="SM00854">
    <property type="entry name" value="PGA_cap"/>
    <property type="match status" value="1"/>
</dbReference>
<comment type="caution">
    <text evidence="3">The sequence shown here is derived from an EMBL/GenBank/DDBJ whole genome shotgun (WGS) entry which is preliminary data.</text>
</comment>
<dbReference type="SUPFAM" id="SSF56300">
    <property type="entry name" value="Metallo-dependent phosphatases"/>
    <property type="match status" value="1"/>
</dbReference>
<sequence length="401" mass="43718">MTRHHLVFILVLALLASGCVVVAYDPADLHVTGALPASFTGSEQREHTLVFTGDIMPWERMADLLQLHGVGYPYENVLPLLRAADITIGNLEGPVAVKARRKDYDYSYKVPPQVLAGLSDAGFDLLNLANNHSLDCGQEGLSETIANLQAAGIRHFGAGEDILAAAEPAVFVLNDTRIAFVAAICPETYYDDWDDAQQPGDYERLMTIMRERLGAADQRPGMVIATPWTVRRLVQRAAQQADLVVANIHCGIRYNRAPTARQRQLAQCAVDAGADLVVCHHAHIWQPVELYHGVPIVYGLGNFAFGSGNSQADEGMLLRVVLDKGVFTRLDFFPLYTRNRDSAVNYQPRALAGAAAASVIANLGALSRELGANVVFEEGYGRLDLRKRKPALATPLIPTKP</sequence>
<dbReference type="PANTHER" id="PTHR33393">
    <property type="entry name" value="POLYGLUTAMINE SYNTHESIS ACCESSORY PROTEIN RV0574C-RELATED"/>
    <property type="match status" value="1"/>
</dbReference>
<dbReference type="PROSITE" id="PS51257">
    <property type="entry name" value="PROKAR_LIPOPROTEIN"/>
    <property type="match status" value="1"/>
</dbReference>
<dbReference type="PANTHER" id="PTHR33393:SF13">
    <property type="entry name" value="PGA BIOSYNTHESIS PROTEIN CAPA"/>
    <property type="match status" value="1"/>
</dbReference>
<evidence type="ECO:0000256" key="1">
    <source>
        <dbReference type="ARBA" id="ARBA00005662"/>
    </source>
</evidence>
<name>A0AAE3VCP5_9BACT</name>
<dbReference type="RefSeq" id="WP_307259209.1">
    <property type="nucleotide sequence ID" value="NZ_JAUSVL010000001.1"/>
</dbReference>
<accession>A0AAE3VCP5</accession>
<keyword evidence="4" id="KW-1185">Reference proteome</keyword>
<dbReference type="Proteomes" id="UP001238163">
    <property type="component" value="Unassembled WGS sequence"/>
</dbReference>
<dbReference type="AlphaFoldDB" id="A0AAE3VCP5"/>
<organism evidence="3 4">
    <name type="scientific">Oligosphaera ethanolica</name>
    <dbReference type="NCBI Taxonomy" id="760260"/>
    <lineage>
        <taxon>Bacteria</taxon>
        <taxon>Pseudomonadati</taxon>
        <taxon>Lentisphaerota</taxon>
        <taxon>Oligosphaeria</taxon>
        <taxon>Oligosphaerales</taxon>
        <taxon>Oligosphaeraceae</taxon>
        <taxon>Oligosphaera</taxon>
    </lineage>
</organism>
<proteinExistence type="inferred from homology"/>
<dbReference type="InterPro" id="IPR052169">
    <property type="entry name" value="CW_Biosynth-Accessory"/>
</dbReference>
<dbReference type="Gene3D" id="3.60.21.10">
    <property type="match status" value="1"/>
</dbReference>
<gene>
    <name evidence="3" type="ORF">J3R75_000157</name>
</gene>
<comment type="similarity">
    <text evidence="1">Belongs to the CapA family.</text>
</comment>
<evidence type="ECO:0000259" key="2">
    <source>
        <dbReference type="SMART" id="SM00854"/>
    </source>
</evidence>
<evidence type="ECO:0000313" key="3">
    <source>
        <dbReference type="EMBL" id="MDQ0288050.1"/>
    </source>
</evidence>
<evidence type="ECO:0000313" key="4">
    <source>
        <dbReference type="Proteomes" id="UP001238163"/>
    </source>
</evidence>
<dbReference type="EMBL" id="JAUSVL010000001">
    <property type="protein sequence ID" value="MDQ0288050.1"/>
    <property type="molecule type" value="Genomic_DNA"/>
</dbReference>
<dbReference type="InterPro" id="IPR019079">
    <property type="entry name" value="Capsule_synth_CapA"/>
</dbReference>
<dbReference type="InterPro" id="IPR029052">
    <property type="entry name" value="Metallo-depent_PP-like"/>
</dbReference>
<dbReference type="CDD" id="cd07381">
    <property type="entry name" value="MPP_CapA"/>
    <property type="match status" value="1"/>
</dbReference>